<comment type="subcellular location">
    <subcellularLocation>
        <location evidence="1">Membrane</location>
    </subcellularLocation>
</comment>
<sequence length="816" mass="93292">MNGIIRIKIFPLFFLAIALIFFSGCTTSKKYSGFTSVRKYQKNSPFIFKNNITLTAPDLSKDDKVTVNSKLNTQLDDSAKVKVTDAFFIFHKITKPPAFDTSAVIRSANNMKTAMVNLGYYNPKVSYTYDTVIHRNGQKRVIINYSVIAGIRTLVDTLAYLFSNPELEKLALSTKKESLLQKNTPVTKSAIQFETGRLVDLYRNNGYYKFTADEIRVTGDTSIEALTSVAEDPFEQLRLLEEASQKRDKPTIRLGFQLNNLPDSSKLQKYYIDNIYVLPDYVPGEQYTDSSLQEHISTNYITRYHQRLYKFYIPGTHLYLKKGDVFSQDNYLKTINGFYKLGAWESPTIDILEKKDTNLLDIVIKLNPIKKYAFEGNIELSYSANTTTTISTSNSGNLLGVAGNLSLTNRNLWEQAARMTNAVRAGVEFNTAHRNSNGTLINSTEIGYTNNILFPKFVTPFKKLNRKKLLTKQTFINTNLSLINRIDFFDQQIFNIGLGYNWTNKENHIWSYKPFNFDYRRIYNRSESFDSTLKLYPFLRYSFNTALVMGQSLSYSSTYINPKNPKLVGNLKANLEESGLIWGLLKQRKKTPQNGNFFNQYLKEFIKTDIKYTYTINHPRSAIVFGAFAGVGIPLSKSDTTLPFFKQYFGGGPNSMRAWPVRGIGVGGQPLAAYSNSLFNDRTGDIQLEGNAEYRFNVAPLFSNAIFFKMALFTDIGNIWNFKNTTPDGTNDPTQFKFKNLYKQLGVASGVGFRFDFTYFLIRFDVGLRFKRPDVPENDGWQIPNVTLKHLFGTSLSDREWRYQNFNATIGIDYPF</sequence>
<keyword evidence="5" id="KW-1185">Reference proteome</keyword>
<dbReference type="EMBL" id="VYQF01000001">
    <property type="protein sequence ID" value="KAA9041289.1"/>
    <property type="molecule type" value="Genomic_DNA"/>
</dbReference>
<accession>A0A5J5IJR6</accession>
<dbReference type="InterPro" id="IPR000184">
    <property type="entry name" value="Bac_surfAg_D15"/>
</dbReference>
<evidence type="ECO:0000259" key="3">
    <source>
        <dbReference type="Pfam" id="PF01103"/>
    </source>
</evidence>
<evidence type="ECO:0000256" key="1">
    <source>
        <dbReference type="ARBA" id="ARBA00004370"/>
    </source>
</evidence>
<dbReference type="GO" id="GO:0019867">
    <property type="term" value="C:outer membrane"/>
    <property type="evidence" value="ECO:0007669"/>
    <property type="project" value="InterPro"/>
</dbReference>
<dbReference type="Gene3D" id="2.40.160.50">
    <property type="entry name" value="membrane protein fhac: a member of the omp85/tpsb transporter family"/>
    <property type="match status" value="1"/>
</dbReference>
<protein>
    <submittedName>
        <fullName evidence="4">BamA/TamA family outer membrane protein</fullName>
    </submittedName>
</protein>
<dbReference type="RefSeq" id="WP_150413378.1">
    <property type="nucleotide sequence ID" value="NZ_VYQF01000001.1"/>
</dbReference>
<organism evidence="4 5">
    <name type="scientific">Ginsengibacter hankyongi</name>
    <dbReference type="NCBI Taxonomy" id="2607284"/>
    <lineage>
        <taxon>Bacteria</taxon>
        <taxon>Pseudomonadati</taxon>
        <taxon>Bacteroidota</taxon>
        <taxon>Chitinophagia</taxon>
        <taxon>Chitinophagales</taxon>
        <taxon>Chitinophagaceae</taxon>
        <taxon>Ginsengibacter</taxon>
    </lineage>
</organism>
<keyword evidence="2" id="KW-0472">Membrane</keyword>
<proteinExistence type="predicted"/>
<gene>
    <name evidence="4" type="ORF">FW778_04435</name>
</gene>
<evidence type="ECO:0000313" key="4">
    <source>
        <dbReference type="EMBL" id="KAA9041289.1"/>
    </source>
</evidence>
<reference evidence="4 5" key="1">
    <citation type="submission" date="2019-09" db="EMBL/GenBank/DDBJ databases">
        <title>Draft genome sequence of Ginsengibacter sp. BR5-29.</title>
        <authorList>
            <person name="Im W.-T."/>
        </authorList>
    </citation>
    <scope>NUCLEOTIDE SEQUENCE [LARGE SCALE GENOMIC DNA]</scope>
    <source>
        <strain evidence="4 5">BR5-29</strain>
    </source>
</reference>
<comment type="caution">
    <text evidence="4">The sequence shown here is derived from an EMBL/GenBank/DDBJ whole genome shotgun (WGS) entry which is preliminary data.</text>
</comment>
<name>A0A5J5IJR6_9BACT</name>
<evidence type="ECO:0000313" key="5">
    <source>
        <dbReference type="Proteomes" id="UP000326903"/>
    </source>
</evidence>
<dbReference type="AlphaFoldDB" id="A0A5J5IJR6"/>
<dbReference type="Proteomes" id="UP000326903">
    <property type="component" value="Unassembled WGS sequence"/>
</dbReference>
<dbReference type="PROSITE" id="PS51257">
    <property type="entry name" value="PROKAR_LIPOPROTEIN"/>
    <property type="match status" value="1"/>
</dbReference>
<dbReference type="Pfam" id="PF01103">
    <property type="entry name" value="Omp85"/>
    <property type="match status" value="1"/>
</dbReference>
<evidence type="ECO:0000256" key="2">
    <source>
        <dbReference type="ARBA" id="ARBA00023136"/>
    </source>
</evidence>
<feature type="domain" description="Bacterial surface antigen (D15)" evidence="3">
    <location>
        <begin position="605"/>
        <end position="782"/>
    </location>
</feature>